<dbReference type="PANTHER" id="PTHR48051:SF40">
    <property type="entry name" value="LEUCINE-RICH REPEAT AND IQ DOMAIN-CONTAINING PROTEIN 4-LIKE"/>
    <property type="match status" value="1"/>
</dbReference>
<dbReference type="PANTHER" id="PTHR48051">
    <property type="match status" value="1"/>
</dbReference>
<keyword evidence="4" id="KW-1185">Reference proteome</keyword>
<dbReference type="InterPro" id="IPR032675">
    <property type="entry name" value="LRR_dom_sf"/>
</dbReference>
<keyword evidence="2" id="KW-0677">Repeat</keyword>
<name>A0A848J2V6_9BACT</name>
<evidence type="ECO:0000256" key="1">
    <source>
        <dbReference type="ARBA" id="ARBA00022614"/>
    </source>
</evidence>
<gene>
    <name evidence="3" type="ORF">HH304_16760</name>
</gene>
<reference evidence="3 4" key="1">
    <citation type="submission" date="2020-04" db="EMBL/GenBank/DDBJ databases">
        <title>Flammeovirgaceae bacterium KN852 isolated from deep sea.</title>
        <authorList>
            <person name="Zhang D.-C."/>
        </authorList>
    </citation>
    <scope>NUCLEOTIDE SEQUENCE [LARGE SCALE GENOMIC DNA]</scope>
    <source>
        <strain evidence="3 4">KN852</strain>
    </source>
</reference>
<evidence type="ECO:0000256" key="2">
    <source>
        <dbReference type="ARBA" id="ARBA00022737"/>
    </source>
</evidence>
<keyword evidence="1" id="KW-0433">Leucine-rich repeat</keyword>
<dbReference type="SUPFAM" id="SSF52058">
    <property type="entry name" value="L domain-like"/>
    <property type="match status" value="1"/>
</dbReference>
<dbReference type="EMBL" id="JABBNU010000011">
    <property type="protein sequence ID" value="NMM50061.1"/>
    <property type="molecule type" value="Genomic_DNA"/>
</dbReference>
<dbReference type="RefSeq" id="WP_169684226.1">
    <property type="nucleotide sequence ID" value="NZ_JABBNU010000011.1"/>
</dbReference>
<dbReference type="PROSITE" id="PS51257">
    <property type="entry name" value="PROKAR_LIPOPROTEIN"/>
    <property type="match status" value="1"/>
</dbReference>
<dbReference type="AlphaFoldDB" id="A0A848J2V6"/>
<dbReference type="InterPro" id="IPR050216">
    <property type="entry name" value="LRR_domain-containing"/>
</dbReference>
<dbReference type="Gene3D" id="3.80.10.10">
    <property type="entry name" value="Ribonuclease Inhibitor"/>
    <property type="match status" value="1"/>
</dbReference>
<proteinExistence type="predicted"/>
<dbReference type="GO" id="GO:0005737">
    <property type="term" value="C:cytoplasm"/>
    <property type="evidence" value="ECO:0007669"/>
    <property type="project" value="TreeGrafter"/>
</dbReference>
<evidence type="ECO:0000313" key="3">
    <source>
        <dbReference type="EMBL" id="NMM50061.1"/>
    </source>
</evidence>
<dbReference type="Proteomes" id="UP000559010">
    <property type="component" value="Unassembled WGS sequence"/>
</dbReference>
<evidence type="ECO:0000313" key="4">
    <source>
        <dbReference type="Proteomes" id="UP000559010"/>
    </source>
</evidence>
<dbReference type="PROSITE" id="PS51450">
    <property type="entry name" value="LRR"/>
    <property type="match status" value="3"/>
</dbReference>
<sequence>MKNVIMLLMILMTISCNSEKKQHKLLSLEELNDAEYYFGLDELENVKEIDSVYVYLVKEEDLNSDNKLPDELLKYENIQLLSFRNLSLTKLNFHDLIHFQNLQNLNLSRNKLDKIDKEISELKNLKVLSIEENNISELPDELHQLTKLEKLYIGYNPISSEELLKFLSKKDPKLTIYAEKQIVIDSAFLQLSDEEMMNLYDSLGGY</sequence>
<comment type="caution">
    <text evidence="3">The sequence shown here is derived from an EMBL/GenBank/DDBJ whole genome shotgun (WGS) entry which is preliminary data.</text>
</comment>
<dbReference type="InterPro" id="IPR001611">
    <property type="entry name" value="Leu-rich_rpt"/>
</dbReference>
<dbReference type="Pfam" id="PF13855">
    <property type="entry name" value="LRR_8"/>
    <property type="match status" value="1"/>
</dbReference>
<protein>
    <submittedName>
        <fullName evidence="3">Leucine-rich repeat domain-containing protein</fullName>
    </submittedName>
</protein>
<accession>A0A848J2V6</accession>
<organism evidence="3 4">
    <name type="scientific">Marinigracilibium pacificum</name>
    <dbReference type="NCBI Taxonomy" id="2729599"/>
    <lineage>
        <taxon>Bacteria</taxon>
        <taxon>Pseudomonadati</taxon>
        <taxon>Bacteroidota</taxon>
        <taxon>Cytophagia</taxon>
        <taxon>Cytophagales</taxon>
        <taxon>Flammeovirgaceae</taxon>
        <taxon>Marinigracilibium</taxon>
    </lineage>
</organism>